<gene>
    <name evidence="2" type="ORF">BDK89_2523</name>
</gene>
<accession>A0A4R7I081</accession>
<evidence type="ECO:0000313" key="3">
    <source>
        <dbReference type="Proteomes" id="UP000294558"/>
    </source>
</evidence>
<keyword evidence="3" id="KW-1185">Reference proteome</keyword>
<dbReference type="OrthoDB" id="9797990at2"/>
<keyword evidence="2" id="KW-0808">Transferase</keyword>
<organism evidence="2 3">
    <name type="scientific">Ilumatobacter fluminis</name>
    <dbReference type="NCBI Taxonomy" id="467091"/>
    <lineage>
        <taxon>Bacteria</taxon>
        <taxon>Bacillati</taxon>
        <taxon>Actinomycetota</taxon>
        <taxon>Acidimicrobiia</taxon>
        <taxon>Acidimicrobiales</taxon>
        <taxon>Ilumatobacteraceae</taxon>
        <taxon>Ilumatobacter</taxon>
    </lineage>
</organism>
<dbReference type="InterPro" id="IPR016181">
    <property type="entry name" value="Acyl_CoA_acyltransferase"/>
</dbReference>
<reference evidence="2 3" key="1">
    <citation type="submission" date="2019-03" db="EMBL/GenBank/DDBJ databases">
        <title>Sequencing the genomes of 1000 actinobacteria strains.</title>
        <authorList>
            <person name="Klenk H.-P."/>
        </authorList>
    </citation>
    <scope>NUCLEOTIDE SEQUENCE [LARGE SCALE GENOMIC DNA]</scope>
    <source>
        <strain evidence="2 3">DSM 18936</strain>
    </source>
</reference>
<dbReference type="PANTHER" id="PTHR41700">
    <property type="entry name" value="GCN5-RELATED N-ACETYLTRANSFERASE"/>
    <property type="match status" value="1"/>
</dbReference>
<sequence>MGESEIEIRLLESADEMAAVGTMFQQVWGSVTPLVETELLCAIAHSGGYVIGAFDAANIVGASFGFLGRHDGQEALHSHVTGILPGVQHTGVGRAIKEHQRAWAAERGIGWITWTFDPLVRRNAWFNIEVLHADVAEYLENFYGSMGDAINGDDDSDRLLIAWPTDPSAERRPAPAGTTTIEIATPDDIVRLRRTDPAAAADWRRRVRTELGEALESGGVVTGFTRDGSYQVAVPA</sequence>
<dbReference type="GO" id="GO:0016747">
    <property type="term" value="F:acyltransferase activity, transferring groups other than amino-acyl groups"/>
    <property type="evidence" value="ECO:0007669"/>
    <property type="project" value="InterPro"/>
</dbReference>
<proteinExistence type="predicted"/>
<comment type="caution">
    <text evidence="2">The sequence shown here is derived from an EMBL/GenBank/DDBJ whole genome shotgun (WGS) entry which is preliminary data.</text>
</comment>
<dbReference type="AlphaFoldDB" id="A0A4R7I081"/>
<evidence type="ECO:0000259" key="1">
    <source>
        <dbReference type="PROSITE" id="PS51186"/>
    </source>
</evidence>
<name>A0A4R7I081_9ACTN</name>
<protein>
    <submittedName>
        <fullName evidence="2">Putative GNAT superfamily acetyltransferase</fullName>
    </submittedName>
</protein>
<dbReference type="EMBL" id="SOAU01000001">
    <property type="protein sequence ID" value="TDT16922.1"/>
    <property type="molecule type" value="Genomic_DNA"/>
</dbReference>
<dbReference type="RefSeq" id="WP_133869250.1">
    <property type="nucleotide sequence ID" value="NZ_SOAU01000001.1"/>
</dbReference>
<feature type="domain" description="N-acetyltransferase" evidence="1">
    <location>
        <begin position="6"/>
        <end position="166"/>
    </location>
</feature>
<dbReference type="Proteomes" id="UP000294558">
    <property type="component" value="Unassembled WGS sequence"/>
</dbReference>
<dbReference type="InterPro" id="IPR000182">
    <property type="entry name" value="GNAT_dom"/>
</dbReference>
<dbReference type="InterPro" id="IPR038764">
    <property type="entry name" value="GNAT_N_AcTrfase_prd"/>
</dbReference>
<dbReference type="PROSITE" id="PS51186">
    <property type="entry name" value="GNAT"/>
    <property type="match status" value="1"/>
</dbReference>
<dbReference type="Gene3D" id="3.40.630.30">
    <property type="match status" value="1"/>
</dbReference>
<dbReference type="SUPFAM" id="SSF55729">
    <property type="entry name" value="Acyl-CoA N-acyltransferases (Nat)"/>
    <property type="match status" value="1"/>
</dbReference>
<dbReference type="PANTHER" id="PTHR41700:SF1">
    <property type="entry name" value="N-ACETYLTRANSFERASE DOMAIN-CONTAINING PROTEIN"/>
    <property type="match status" value="1"/>
</dbReference>
<evidence type="ECO:0000313" key="2">
    <source>
        <dbReference type="EMBL" id="TDT16922.1"/>
    </source>
</evidence>